<evidence type="ECO:0000256" key="2">
    <source>
        <dbReference type="SAM" id="Phobius"/>
    </source>
</evidence>
<dbReference type="InterPro" id="IPR018392">
    <property type="entry name" value="LysM"/>
</dbReference>
<evidence type="ECO:0000313" key="5">
    <source>
        <dbReference type="Proteomes" id="UP000502996"/>
    </source>
</evidence>
<keyword evidence="2" id="KW-1133">Transmembrane helix</keyword>
<dbReference type="EMBL" id="CP049257">
    <property type="protein sequence ID" value="QIG44016.1"/>
    <property type="molecule type" value="Genomic_DNA"/>
</dbReference>
<dbReference type="Proteomes" id="UP000502996">
    <property type="component" value="Chromosome"/>
</dbReference>
<dbReference type="AlphaFoldDB" id="A0A6G6WFN1"/>
<dbReference type="CDD" id="cd00118">
    <property type="entry name" value="LysM"/>
    <property type="match status" value="1"/>
</dbReference>
<dbReference type="RefSeq" id="WP_165234633.1">
    <property type="nucleotide sequence ID" value="NZ_CP049257.1"/>
</dbReference>
<dbReference type="KEGG" id="nano:G5V58_15630"/>
<proteinExistence type="predicted"/>
<dbReference type="Pfam" id="PF01476">
    <property type="entry name" value="LysM"/>
    <property type="match status" value="1"/>
</dbReference>
<keyword evidence="2" id="KW-0472">Membrane</keyword>
<sequence>MSPADAAPRTRCLAVAATGTAAGWGAAAVLVRALAGTAPATADQALVRLCLGALVLAVAWGWVQLLAGVADAWRGAAHRPGAGTACAVRRLALVACGAAVTGGLTALGGVAGADPGVDPGVHPVVRHDRPVDALRGLPLPERAVGPAHVLRADVVVVRAGDTLWRLAERRLQPTASDREVTAAWHRLYAANRSVVGPDPDVLHPGQVLRPAPPVTTTTNEEDR</sequence>
<feature type="transmembrane region" description="Helical" evidence="2">
    <location>
        <begin position="45"/>
        <end position="69"/>
    </location>
</feature>
<accession>A0A6G6WFN1</accession>
<evidence type="ECO:0000313" key="4">
    <source>
        <dbReference type="EMBL" id="QIG44016.1"/>
    </source>
</evidence>
<feature type="domain" description="LysM" evidence="3">
    <location>
        <begin position="153"/>
        <end position="210"/>
    </location>
</feature>
<keyword evidence="2" id="KW-0812">Transmembrane</keyword>
<evidence type="ECO:0000256" key="1">
    <source>
        <dbReference type="SAM" id="MobiDB-lite"/>
    </source>
</evidence>
<dbReference type="Gene3D" id="3.10.350.10">
    <property type="entry name" value="LysM domain"/>
    <property type="match status" value="1"/>
</dbReference>
<organism evidence="4 5">
    <name type="scientific">Nocardioides anomalus</name>
    <dbReference type="NCBI Taxonomy" id="2712223"/>
    <lineage>
        <taxon>Bacteria</taxon>
        <taxon>Bacillati</taxon>
        <taxon>Actinomycetota</taxon>
        <taxon>Actinomycetes</taxon>
        <taxon>Propionibacteriales</taxon>
        <taxon>Nocardioidaceae</taxon>
        <taxon>Nocardioides</taxon>
    </lineage>
</organism>
<protein>
    <submittedName>
        <fullName evidence="4">LysM peptidoglycan-binding domain-containing protein</fullName>
    </submittedName>
</protein>
<name>A0A6G6WFN1_9ACTN</name>
<feature type="region of interest" description="Disordered" evidence="1">
    <location>
        <begin position="198"/>
        <end position="223"/>
    </location>
</feature>
<reference evidence="4 5" key="1">
    <citation type="submission" date="2020-02" db="EMBL/GenBank/DDBJ databases">
        <title>Full genome sequence of Nocardioides sp. R-3366.</title>
        <authorList>
            <person name="Im W.-T."/>
        </authorList>
    </citation>
    <scope>NUCLEOTIDE SEQUENCE [LARGE SCALE GENOMIC DNA]</scope>
    <source>
        <strain evidence="4 5">R-3366</strain>
    </source>
</reference>
<keyword evidence="5" id="KW-1185">Reference proteome</keyword>
<dbReference type="PROSITE" id="PS51782">
    <property type="entry name" value="LYSM"/>
    <property type="match status" value="1"/>
</dbReference>
<evidence type="ECO:0000259" key="3">
    <source>
        <dbReference type="PROSITE" id="PS51782"/>
    </source>
</evidence>
<feature type="compositionally biased region" description="Polar residues" evidence="1">
    <location>
        <begin position="214"/>
        <end position="223"/>
    </location>
</feature>
<gene>
    <name evidence="4" type="ORF">G5V58_15630</name>
</gene>
<dbReference type="InterPro" id="IPR036779">
    <property type="entry name" value="LysM_dom_sf"/>
</dbReference>